<evidence type="ECO:0000313" key="3">
    <source>
        <dbReference type="Proteomes" id="UP001327560"/>
    </source>
</evidence>
<protein>
    <submittedName>
        <fullName evidence="2">COMPASS-like H3K4 histone methylase component WDR5B</fullName>
    </submittedName>
</protein>
<proteinExistence type="predicted"/>
<dbReference type="InterPro" id="IPR001680">
    <property type="entry name" value="WD40_rpt"/>
</dbReference>
<evidence type="ECO:0000256" key="1">
    <source>
        <dbReference type="PROSITE-ProRule" id="PRU00221"/>
    </source>
</evidence>
<dbReference type="SUPFAM" id="SSF50978">
    <property type="entry name" value="WD40 repeat-like"/>
    <property type="match status" value="1"/>
</dbReference>
<sequence length="122" mass="12574">MSTPDSGGAAASSPYRPYHLIRTPNAHSDVVSCVKFSNDGQLLASASLDEIVILWSATTLAPHRYPQWVTPKASLTWLGPPTPTTFAPPPMTAPSASGTSGLTLTAFGCYAATSSSSSAFGS</sequence>
<dbReference type="Proteomes" id="UP001327560">
    <property type="component" value="Chromosome 4"/>
</dbReference>
<accession>A0AAQ3KFU8</accession>
<keyword evidence="2" id="KW-0489">Methyltransferase</keyword>
<dbReference type="PROSITE" id="PS50082">
    <property type="entry name" value="WD_REPEATS_2"/>
    <property type="match status" value="1"/>
</dbReference>
<dbReference type="Pfam" id="PF00400">
    <property type="entry name" value="WD40"/>
    <property type="match status" value="1"/>
</dbReference>
<evidence type="ECO:0000313" key="2">
    <source>
        <dbReference type="EMBL" id="WOL04781.1"/>
    </source>
</evidence>
<gene>
    <name evidence="2" type="ORF">Cni_G13503</name>
</gene>
<name>A0AAQ3KFU8_9LILI</name>
<feature type="repeat" description="WD" evidence="1">
    <location>
        <begin position="24"/>
        <end position="59"/>
    </location>
</feature>
<dbReference type="PROSITE" id="PS50294">
    <property type="entry name" value="WD_REPEATS_REGION"/>
    <property type="match status" value="1"/>
</dbReference>
<reference evidence="2 3" key="1">
    <citation type="submission" date="2023-10" db="EMBL/GenBank/DDBJ databases">
        <title>Chromosome-scale genome assembly provides insights into flower coloration mechanisms of Canna indica.</title>
        <authorList>
            <person name="Li C."/>
        </authorList>
    </citation>
    <scope>NUCLEOTIDE SEQUENCE [LARGE SCALE GENOMIC DNA]</scope>
    <source>
        <tissue evidence="2">Flower</tissue>
    </source>
</reference>
<dbReference type="EMBL" id="CP136893">
    <property type="protein sequence ID" value="WOL04781.1"/>
    <property type="molecule type" value="Genomic_DNA"/>
</dbReference>
<dbReference type="InterPro" id="IPR015943">
    <property type="entry name" value="WD40/YVTN_repeat-like_dom_sf"/>
</dbReference>
<dbReference type="GO" id="GO:0008168">
    <property type="term" value="F:methyltransferase activity"/>
    <property type="evidence" value="ECO:0007669"/>
    <property type="project" value="UniProtKB-KW"/>
</dbReference>
<keyword evidence="2" id="KW-0808">Transferase</keyword>
<dbReference type="AlphaFoldDB" id="A0AAQ3KFU8"/>
<organism evidence="2 3">
    <name type="scientific">Canna indica</name>
    <name type="common">Indian-shot</name>
    <dbReference type="NCBI Taxonomy" id="4628"/>
    <lineage>
        <taxon>Eukaryota</taxon>
        <taxon>Viridiplantae</taxon>
        <taxon>Streptophyta</taxon>
        <taxon>Embryophyta</taxon>
        <taxon>Tracheophyta</taxon>
        <taxon>Spermatophyta</taxon>
        <taxon>Magnoliopsida</taxon>
        <taxon>Liliopsida</taxon>
        <taxon>Zingiberales</taxon>
        <taxon>Cannaceae</taxon>
        <taxon>Canna</taxon>
    </lineage>
</organism>
<dbReference type="InterPro" id="IPR036322">
    <property type="entry name" value="WD40_repeat_dom_sf"/>
</dbReference>
<dbReference type="GO" id="GO:0032259">
    <property type="term" value="P:methylation"/>
    <property type="evidence" value="ECO:0007669"/>
    <property type="project" value="UniProtKB-KW"/>
</dbReference>
<keyword evidence="3" id="KW-1185">Reference proteome</keyword>
<dbReference type="SMART" id="SM00320">
    <property type="entry name" value="WD40"/>
    <property type="match status" value="1"/>
</dbReference>
<dbReference type="Gene3D" id="2.130.10.10">
    <property type="entry name" value="YVTN repeat-like/Quinoprotein amine dehydrogenase"/>
    <property type="match status" value="1"/>
</dbReference>
<keyword evidence="1" id="KW-0853">WD repeat</keyword>